<dbReference type="Gene3D" id="2.70.130.10">
    <property type="entry name" value="Mannose-6-phosphate receptor binding domain"/>
    <property type="match status" value="1"/>
</dbReference>
<dbReference type="GO" id="GO:0030970">
    <property type="term" value="P:retrograde protein transport, ER to cytosol"/>
    <property type="evidence" value="ECO:0007669"/>
    <property type="project" value="TreeGrafter"/>
</dbReference>
<evidence type="ECO:0000256" key="1">
    <source>
        <dbReference type="ARBA" id="ARBA00004319"/>
    </source>
</evidence>
<keyword evidence="6" id="KW-0430">Lectin</keyword>
<keyword evidence="9" id="KW-1185">Reference proteome</keyword>
<dbReference type="Pfam" id="PF13015">
    <property type="entry name" value="PRKCSH_1"/>
    <property type="match status" value="1"/>
</dbReference>
<gene>
    <name evidence="8" type="primary">Erlec1</name>
    <name evidence="8" type="ORF">CEPORN_R15273</name>
</gene>
<name>A0A7K5UQ70_CEPOR</name>
<dbReference type="InterPro" id="IPR036607">
    <property type="entry name" value="PRKCSH"/>
</dbReference>
<dbReference type="InterPro" id="IPR045149">
    <property type="entry name" value="OS-9-like"/>
</dbReference>
<evidence type="ECO:0000256" key="2">
    <source>
        <dbReference type="ARBA" id="ARBA00022729"/>
    </source>
</evidence>
<evidence type="ECO:0000256" key="4">
    <source>
        <dbReference type="ARBA" id="ARBA00023157"/>
    </source>
</evidence>
<dbReference type="SUPFAM" id="SSF50911">
    <property type="entry name" value="Mannose 6-phosphate receptor domain"/>
    <property type="match status" value="1"/>
</dbReference>
<dbReference type="GO" id="GO:0005788">
    <property type="term" value="C:endoplasmic reticulum lumen"/>
    <property type="evidence" value="ECO:0007669"/>
    <property type="project" value="UniProtKB-SubCell"/>
</dbReference>
<dbReference type="EMBL" id="VZRE01025797">
    <property type="protein sequence ID" value="NWU18748.1"/>
    <property type="molecule type" value="Genomic_DNA"/>
</dbReference>
<dbReference type="PANTHER" id="PTHR15414">
    <property type="entry name" value="OS-9-RELATED"/>
    <property type="match status" value="1"/>
</dbReference>
<protein>
    <recommendedName>
        <fullName evidence="6">Endoplasmic reticulum lectin</fullName>
    </recommendedName>
</protein>
<feature type="domain" description="MRH" evidence="7">
    <location>
        <begin position="1"/>
        <end position="72"/>
    </location>
</feature>
<proteinExistence type="inferred from homology"/>
<dbReference type="InterPro" id="IPR009011">
    <property type="entry name" value="Man6P_isomerase_rcpt-bd_dom_sf"/>
</dbReference>
<evidence type="ECO:0000256" key="3">
    <source>
        <dbReference type="ARBA" id="ARBA00022824"/>
    </source>
</evidence>
<feature type="non-terminal residue" evidence="8">
    <location>
        <position position="1"/>
    </location>
</feature>
<sequence>QIPTKNIEGQMTPYYPVELGNGTPCSLRQNRPRSSTLMYICHPEAKHEILSVAEVTTCEYEVVILTPLLCSHPKYRY</sequence>
<feature type="non-terminal residue" evidence="8">
    <location>
        <position position="77"/>
    </location>
</feature>
<evidence type="ECO:0000313" key="8">
    <source>
        <dbReference type="EMBL" id="NWU18748.1"/>
    </source>
</evidence>
<comment type="caution">
    <text evidence="8">The sequence shown here is derived from an EMBL/GenBank/DDBJ whole genome shotgun (WGS) entry which is preliminary data.</text>
</comment>
<evidence type="ECO:0000256" key="6">
    <source>
        <dbReference type="RuleBase" id="RU369099"/>
    </source>
</evidence>
<keyword evidence="3 6" id="KW-0256">Endoplasmic reticulum</keyword>
<dbReference type="InterPro" id="IPR044865">
    <property type="entry name" value="MRH_dom"/>
</dbReference>
<comment type="similarity">
    <text evidence="6">Belongs to the OS-9 family.</text>
</comment>
<dbReference type="PROSITE" id="PS51914">
    <property type="entry name" value="MRH"/>
    <property type="match status" value="1"/>
</dbReference>
<comment type="subcellular location">
    <subcellularLocation>
        <location evidence="1 6">Endoplasmic reticulum lumen</location>
    </subcellularLocation>
</comment>
<comment type="function">
    <text evidence="5">Probable lectin that binds selectively to improperly folded lumenal proteins. May function in endoplasmic reticulum quality control and endoplasmic reticulum-associated degradation (ERAD) of both non-glycosylated proteins and glycoproteins.</text>
</comment>
<evidence type="ECO:0000313" key="9">
    <source>
        <dbReference type="Proteomes" id="UP000543364"/>
    </source>
</evidence>
<organism evidence="8 9">
    <name type="scientific">Cephalopterus ornatus</name>
    <name type="common">Amazonian umbrellabird</name>
    <dbReference type="NCBI Taxonomy" id="114276"/>
    <lineage>
        <taxon>Eukaryota</taxon>
        <taxon>Metazoa</taxon>
        <taxon>Chordata</taxon>
        <taxon>Craniata</taxon>
        <taxon>Vertebrata</taxon>
        <taxon>Euteleostomi</taxon>
        <taxon>Archelosauria</taxon>
        <taxon>Archosauria</taxon>
        <taxon>Dinosauria</taxon>
        <taxon>Saurischia</taxon>
        <taxon>Theropoda</taxon>
        <taxon>Coelurosauria</taxon>
        <taxon>Aves</taxon>
        <taxon>Neognathae</taxon>
        <taxon>Neoaves</taxon>
        <taxon>Telluraves</taxon>
        <taxon>Australaves</taxon>
        <taxon>Passeriformes</taxon>
        <taxon>Cotingidae</taxon>
        <taxon>Cephalopterus</taxon>
    </lineage>
</organism>
<dbReference type="GO" id="GO:0030246">
    <property type="term" value="F:carbohydrate binding"/>
    <property type="evidence" value="ECO:0007669"/>
    <property type="project" value="UniProtKB-UniRule"/>
</dbReference>
<keyword evidence="2" id="KW-0732">Signal</keyword>
<dbReference type="Proteomes" id="UP000543364">
    <property type="component" value="Unassembled WGS sequence"/>
</dbReference>
<dbReference type="AlphaFoldDB" id="A0A7K5UQ70"/>
<dbReference type="GO" id="GO:0030968">
    <property type="term" value="P:endoplasmic reticulum unfolded protein response"/>
    <property type="evidence" value="ECO:0007669"/>
    <property type="project" value="UniProtKB-UniRule"/>
</dbReference>
<evidence type="ECO:0000259" key="7">
    <source>
        <dbReference type="PROSITE" id="PS51914"/>
    </source>
</evidence>
<reference evidence="8 9" key="1">
    <citation type="submission" date="2019-09" db="EMBL/GenBank/DDBJ databases">
        <title>Bird 10,000 Genomes (B10K) Project - Family phase.</title>
        <authorList>
            <person name="Zhang G."/>
        </authorList>
    </citation>
    <scope>NUCLEOTIDE SEQUENCE [LARGE SCALE GENOMIC DNA]</scope>
    <source>
        <strain evidence="8">B10K-DU-001-01</strain>
        <tissue evidence="8">Muscle</tissue>
    </source>
</reference>
<comment type="function">
    <text evidence="6">Lectin involved in the quality control of the secretory pathway. As a member of the endoplasmic reticulum-associated degradation lumenal (ERAD-L) surveillance system, targets misfolded endoplasmic reticulum lumenal glycoproteins for degradation.</text>
</comment>
<accession>A0A7K5UQ70</accession>
<dbReference type="PANTHER" id="PTHR15414:SF0">
    <property type="entry name" value="ENDOPLASMIC RETICULUM LECTIN 1"/>
    <property type="match status" value="1"/>
</dbReference>
<evidence type="ECO:0000256" key="5">
    <source>
        <dbReference type="ARBA" id="ARBA00037585"/>
    </source>
</evidence>
<keyword evidence="4" id="KW-1015">Disulfide bond</keyword>